<evidence type="ECO:0008006" key="4">
    <source>
        <dbReference type="Google" id="ProtNLM"/>
    </source>
</evidence>
<proteinExistence type="predicted"/>
<dbReference type="Proteomes" id="UP000186817">
    <property type="component" value="Unassembled WGS sequence"/>
</dbReference>
<keyword evidence="3" id="KW-1185">Reference proteome</keyword>
<organism evidence="2 3">
    <name type="scientific">Symbiodinium microadriaticum</name>
    <name type="common">Dinoflagellate</name>
    <name type="synonym">Zooxanthella microadriatica</name>
    <dbReference type="NCBI Taxonomy" id="2951"/>
    <lineage>
        <taxon>Eukaryota</taxon>
        <taxon>Sar</taxon>
        <taxon>Alveolata</taxon>
        <taxon>Dinophyceae</taxon>
        <taxon>Suessiales</taxon>
        <taxon>Symbiodiniaceae</taxon>
        <taxon>Symbiodinium</taxon>
    </lineage>
</organism>
<protein>
    <recommendedName>
        <fullName evidence="4">Protein kinase domain-containing protein</fullName>
    </recommendedName>
</protein>
<accession>A0A1Q9DBS1</accession>
<feature type="region of interest" description="Disordered" evidence="1">
    <location>
        <begin position="216"/>
        <end position="343"/>
    </location>
</feature>
<gene>
    <name evidence="2" type="ORF">AK812_SmicGene25621</name>
</gene>
<dbReference type="AlphaFoldDB" id="A0A1Q9DBS1"/>
<feature type="compositionally biased region" description="Basic and acidic residues" evidence="1">
    <location>
        <begin position="303"/>
        <end position="324"/>
    </location>
</feature>
<sequence>MMRPEGARSFLMSLALSLGFSNPQQELDELEAFQLVKFVLRRKDLQKEFELVKKLGAGGQGAVYLAKEKTRSGPERVVKFFTKEVNILRCLDHPAIARVLDIFEALGSWIQELEYRLGLGIYMARRMADATRQRNGHELASLRNIILDLLLSREAFAAIRIGHHPLFLQKAIEDENASQFLGVPEKVECLMLHQYEGLGYNDLNIPALQQVYNRKEGGPFNVPDAPPYARIQQPDSAEGEQPDLYDGGDAGGFVLELHQQPDRRLGSGRGEREHCGHDPRGGWLPLSLRPLPHHRERGRHHGGAPEDQGHDPARPRKLATRTDPETEYAYHGQPQEPESAKKRIAEAEEAHFIEERVRSERETKRRTLNTNDADVKPYYQLWQNGQMP</sequence>
<evidence type="ECO:0000313" key="2">
    <source>
        <dbReference type="EMBL" id="OLP92555.1"/>
    </source>
</evidence>
<name>A0A1Q9DBS1_SYMMI</name>
<dbReference type="EMBL" id="LSRX01000617">
    <property type="protein sequence ID" value="OLP92555.1"/>
    <property type="molecule type" value="Genomic_DNA"/>
</dbReference>
<reference evidence="2 3" key="1">
    <citation type="submission" date="2016-02" db="EMBL/GenBank/DDBJ databases">
        <title>Genome analysis of coral dinoflagellate symbionts highlights evolutionary adaptations to a symbiotic lifestyle.</title>
        <authorList>
            <person name="Aranda M."/>
            <person name="Li Y."/>
            <person name="Liew Y.J."/>
            <person name="Baumgarten S."/>
            <person name="Simakov O."/>
            <person name="Wilson M."/>
            <person name="Piel J."/>
            <person name="Ashoor H."/>
            <person name="Bougouffa S."/>
            <person name="Bajic V.B."/>
            <person name="Ryu T."/>
            <person name="Ravasi T."/>
            <person name="Bayer T."/>
            <person name="Micklem G."/>
            <person name="Kim H."/>
            <person name="Bhak J."/>
            <person name="Lajeunesse T.C."/>
            <person name="Voolstra C.R."/>
        </authorList>
    </citation>
    <scope>NUCLEOTIDE SEQUENCE [LARGE SCALE GENOMIC DNA]</scope>
    <source>
        <strain evidence="2 3">CCMP2467</strain>
    </source>
</reference>
<evidence type="ECO:0000313" key="3">
    <source>
        <dbReference type="Proteomes" id="UP000186817"/>
    </source>
</evidence>
<evidence type="ECO:0000256" key="1">
    <source>
        <dbReference type="SAM" id="MobiDB-lite"/>
    </source>
</evidence>
<dbReference type="OrthoDB" id="10298146at2759"/>
<comment type="caution">
    <text evidence="2">The sequence shown here is derived from an EMBL/GenBank/DDBJ whole genome shotgun (WGS) entry which is preliminary data.</text>
</comment>
<feature type="compositionally biased region" description="Basic and acidic residues" evidence="1">
    <location>
        <begin position="259"/>
        <end position="280"/>
    </location>
</feature>
<dbReference type="InterPro" id="IPR011009">
    <property type="entry name" value="Kinase-like_dom_sf"/>
</dbReference>
<dbReference type="SUPFAM" id="SSF56112">
    <property type="entry name" value="Protein kinase-like (PK-like)"/>
    <property type="match status" value="1"/>
</dbReference>
<dbReference type="Gene3D" id="1.10.510.10">
    <property type="entry name" value="Transferase(Phosphotransferase) domain 1"/>
    <property type="match status" value="1"/>
</dbReference>
<feature type="compositionally biased region" description="Basic residues" evidence="1">
    <location>
        <begin position="291"/>
        <end position="302"/>
    </location>
</feature>